<gene>
    <name evidence="1" type="ORF">SAMN05444409_1946</name>
</gene>
<accession>A0A1N6GN68</accession>
<evidence type="ECO:0000313" key="2">
    <source>
        <dbReference type="Proteomes" id="UP000185207"/>
    </source>
</evidence>
<evidence type="ECO:0000313" key="1">
    <source>
        <dbReference type="EMBL" id="SIO08925.1"/>
    </source>
</evidence>
<organism evidence="1 2">
    <name type="scientific">Epilithonimonas zeae</name>
    <dbReference type="NCBI Taxonomy" id="1416779"/>
    <lineage>
        <taxon>Bacteria</taxon>
        <taxon>Pseudomonadati</taxon>
        <taxon>Bacteroidota</taxon>
        <taxon>Flavobacteriia</taxon>
        <taxon>Flavobacteriales</taxon>
        <taxon>Weeksellaceae</taxon>
        <taxon>Chryseobacterium group</taxon>
        <taxon>Epilithonimonas</taxon>
    </lineage>
</organism>
<keyword evidence="2" id="KW-1185">Reference proteome</keyword>
<name>A0A1N6GN68_9FLAO</name>
<dbReference type="EMBL" id="FSRK01000001">
    <property type="protein sequence ID" value="SIO08925.1"/>
    <property type="molecule type" value="Genomic_DNA"/>
</dbReference>
<dbReference type="AlphaFoldDB" id="A0A1N6GN68"/>
<protein>
    <submittedName>
        <fullName evidence="1">Uncharacterized protein</fullName>
    </submittedName>
</protein>
<dbReference type="STRING" id="1416779.SAMN05444409_1946"/>
<sequence>MKDIRVKDLVTFKRLTERRKSTFLINLQKEKIVKENDESSGGDYWVRSISALNNAFRENDNRFISDKITDIINDYSPKLNKGTRDKYDRNLQILYNYEDFDFRSITPTEEIKILSKARKSGVIEIAALSLKVEIHHIYTFTVDDKEYLGALLFAAQKDGYQQSELGVFAEAIFNFLTANYSSKYIIHPSFIKVVGVMTRVIVDYQMVLDDLLPSIILPIIENIKTFNNIR</sequence>
<proteinExistence type="predicted"/>
<dbReference type="OrthoDB" id="660153at2"/>
<dbReference type="RefSeq" id="WP_074235063.1">
    <property type="nucleotide sequence ID" value="NZ_FSRK01000001.1"/>
</dbReference>
<dbReference type="Proteomes" id="UP000185207">
    <property type="component" value="Unassembled WGS sequence"/>
</dbReference>
<reference evidence="2" key="1">
    <citation type="submission" date="2016-11" db="EMBL/GenBank/DDBJ databases">
        <authorList>
            <person name="Varghese N."/>
            <person name="Submissions S."/>
        </authorList>
    </citation>
    <scope>NUCLEOTIDE SEQUENCE [LARGE SCALE GENOMIC DNA]</scope>
    <source>
        <strain evidence="2">DSM 27623</strain>
    </source>
</reference>